<name>A0A6L2MF80_TANCI</name>
<sequence length="192" mass="22744">MHDEFEMSMMRELNFFWDLQIKRMEDGIFFNHSKYIKEMLNKFRLEDSKPTKTWMLTEMKLTKDDKADSVDNTKYRAEYVSAGKVCQQAPWMKHVLIDYDIRLDDVPIMCDNKDAIGLIKNPIQHSRTIHIEIRHRLLRDNVQNENISIEKATSEDNLSNILTKPLKREQFNYLRLGLGIHIPDNDSPSSQK</sequence>
<protein>
    <recommendedName>
        <fullName evidence="2">Copia protein</fullName>
    </recommendedName>
</protein>
<accession>A0A6L2MF80</accession>
<reference evidence="1" key="1">
    <citation type="journal article" date="2019" name="Sci. Rep.">
        <title>Draft genome of Tanacetum cinerariifolium, the natural source of mosquito coil.</title>
        <authorList>
            <person name="Yamashiro T."/>
            <person name="Shiraishi A."/>
            <person name="Satake H."/>
            <person name="Nakayama K."/>
        </authorList>
    </citation>
    <scope>NUCLEOTIDE SEQUENCE</scope>
</reference>
<comment type="caution">
    <text evidence="1">The sequence shown here is derived from an EMBL/GenBank/DDBJ whole genome shotgun (WGS) entry which is preliminary data.</text>
</comment>
<organism evidence="1">
    <name type="scientific">Tanacetum cinerariifolium</name>
    <name type="common">Dalmatian daisy</name>
    <name type="synonym">Chrysanthemum cinerariifolium</name>
    <dbReference type="NCBI Taxonomy" id="118510"/>
    <lineage>
        <taxon>Eukaryota</taxon>
        <taxon>Viridiplantae</taxon>
        <taxon>Streptophyta</taxon>
        <taxon>Embryophyta</taxon>
        <taxon>Tracheophyta</taxon>
        <taxon>Spermatophyta</taxon>
        <taxon>Magnoliopsida</taxon>
        <taxon>eudicotyledons</taxon>
        <taxon>Gunneridae</taxon>
        <taxon>Pentapetalae</taxon>
        <taxon>asterids</taxon>
        <taxon>campanulids</taxon>
        <taxon>Asterales</taxon>
        <taxon>Asteraceae</taxon>
        <taxon>Asteroideae</taxon>
        <taxon>Anthemideae</taxon>
        <taxon>Anthemidinae</taxon>
        <taxon>Tanacetum</taxon>
    </lineage>
</organism>
<gene>
    <name evidence="1" type="ORF">Tci_043350</name>
</gene>
<evidence type="ECO:0000313" key="1">
    <source>
        <dbReference type="EMBL" id="GEU71372.1"/>
    </source>
</evidence>
<proteinExistence type="predicted"/>
<dbReference type="CDD" id="cd09272">
    <property type="entry name" value="RNase_HI_RT_Ty1"/>
    <property type="match status" value="1"/>
</dbReference>
<dbReference type="AlphaFoldDB" id="A0A6L2MF80"/>
<evidence type="ECO:0008006" key="2">
    <source>
        <dbReference type="Google" id="ProtNLM"/>
    </source>
</evidence>
<dbReference type="EMBL" id="BKCJ010006295">
    <property type="protein sequence ID" value="GEU71372.1"/>
    <property type="molecule type" value="Genomic_DNA"/>
</dbReference>